<accession>A0A1B0CMD3</accession>
<dbReference type="PANTHER" id="PTHR22812">
    <property type="entry name" value="CHROMOBOX PROTEIN"/>
    <property type="match status" value="1"/>
</dbReference>
<evidence type="ECO:0000313" key="7">
    <source>
        <dbReference type="Proteomes" id="UP000092461"/>
    </source>
</evidence>
<dbReference type="EMBL" id="AJWK01018609">
    <property type="status" value="NOT_ANNOTATED_CDS"/>
    <property type="molecule type" value="Genomic_DNA"/>
</dbReference>
<dbReference type="GO" id="GO:0005694">
    <property type="term" value="C:chromosome"/>
    <property type="evidence" value="ECO:0007669"/>
    <property type="project" value="UniProtKB-ARBA"/>
</dbReference>
<feature type="compositionally biased region" description="Acidic residues" evidence="3">
    <location>
        <begin position="432"/>
        <end position="444"/>
    </location>
</feature>
<sequence length="741" mass="84058">MVILFGARKKLQVTADKTKRRTKNINKGDFCVNFVVRIMHQASLRKSDSEKNGNSATSDMEYENAETGLDSSGGNHEENQNGEDATDVQEGAEAPDDESASANDEEANDDDDEEEDASAPVDGDTEESPKEKSSKKAAKAKGATKEKKKRGRKPGKAATNGVKKTPKRSSKENKAHNDQEDEEDEEYEVEDIIDHKVSRGKTTYRIRWKGWGPKDDTWEAEDTLSCPDIVARYKKKIRRWVIQSAIGRKNFRVMVILFGARKKLQVTADKTKRRTKNINKGDFCVNFVVRIMHQASLRKSDSEKNGNSATSDMEYENAETGLDSSGGNHEENQNGEDATDVQEGAEAPDDESASANDEEANDDDDEEEDASAPVDGDTEESPKEKSSKKAAKAKGATKEKKKRGRKPGKAATNGVKKTPKRSSKENKAHNDQEDEEDEEYEVEDIIDHKVSRGKTTYRIRWKGWGPKDDTWEAEDTLSCPDIVARYKKKMEKDDGGKKGGKKGVKRKGIPIKIAPKSKERKVDDEESSDKEWEVDRIIDIRYKKNKSREFLIRWKGWGQAHDTWEPEKHVNCPDLVKKLLEKLENAKSKTPKQLRETPKKAVRYTSNMEKDDGGKKGGKKGVKRKGIPIKIAPKSKERKVDDEESSDKEWEVDRIIDIRYKKNKSREFLIRWKGWGQAHDTWEPEKHVNCPDLVKKLLEKLENAKSKTPKQLRETPKKAVRYTSNVKSKGVRTSRRHTNKQ</sequence>
<dbReference type="InterPro" id="IPR000953">
    <property type="entry name" value="Chromo/chromo_shadow_dom"/>
</dbReference>
<dbReference type="InterPro" id="IPR023779">
    <property type="entry name" value="Chromodomain_CS"/>
</dbReference>
<dbReference type="InterPro" id="IPR051219">
    <property type="entry name" value="Heterochromatin_chromo-domain"/>
</dbReference>
<dbReference type="PROSITE" id="PS00598">
    <property type="entry name" value="CHROMO_1"/>
    <property type="match status" value="2"/>
</dbReference>
<dbReference type="PROSITE" id="PS50013">
    <property type="entry name" value="CHROMO_2"/>
    <property type="match status" value="4"/>
</dbReference>
<dbReference type="EMBL" id="AJWK01018608">
    <property type="status" value="NOT_ANNOTATED_CDS"/>
    <property type="molecule type" value="Genomic_DNA"/>
</dbReference>
<evidence type="ECO:0000256" key="2">
    <source>
        <dbReference type="ARBA" id="ARBA00023242"/>
    </source>
</evidence>
<dbReference type="VEuPathDB" id="VectorBase:LLOJ005821"/>
<evidence type="ECO:0000259" key="4">
    <source>
        <dbReference type="PROSITE" id="PS50013"/>
    </source>
</evidence>
<feature type="compositionally biased region" description="Basic and acidic residues" evidence="3">
    <location>
        <begin position="516"/>
        <end position="530"/>
    </location>
</feature>
<feature type="compositionally biased region" description="Acidic residues" evidence="3">
    <location>
        <begin position="346"/>
        <end position="370"/>
    </location>
</feature>
<reference evidence="5" key="2">
    <citation type="journal article" date="2020" name="BMC">
        <title>Leishmania infection induces a limited differential gene expression in the sand fly midgut.</title>
        <authorList>
            <person name="Coutinho-Abreu I.V."/>
            <person name="Serafim T.D."/>
            <person name="Meneses C."/>
            <person name="Kamhawi S."/>
            <person name="Oliveira F."/>
            <person name="Valenzuela J.G."/>
        </authorList>
    </citation>
    <scope>NUCLEOTIDE SEQUENCE</scope>
    <source>
        <strain evidence="5">Jacobina</strain>
        <tissue evidence="5">Midgut</tissue>
    </source>
</reference>
<dbReference type="EMBL" id="AJWK01018607">
    <property type="status" value="NOT_ANNOTATED_CDS"/>
    <property type="molecule type" value="Genomic_DNA"/>
</dbReference>
<feature type="compositionally biased region" description="Basic residues" evidence="3">
    <location>
        <begin position="146"/>
        <end position="155"/>
    </location>
</feature>
<evidence type="ECO:0000313" key="6">
    <source>
        <dbReference type="EnsemblMetazoa" id="LLOJ005821-PA"/>
    </source>
</evidence>
<feature type="compositionally biased region" description="Basic residues" evidence="3">
    <location>
        <begin position="616"/>
        <end position="627"/>
    </location>
</feature>
<feature type="compositionally biased region" description="Acidic residues" evidence="3">
    <location>
        <begin position="179"/>
        <end position="188"/>
    </location>
</feature>
<feature type="compositionally biased region" description="Basic and acidic residues" evidence="3">
    <location>
        <begin position="586"/>
        <end position="599"/>
    </location>
</feature>
<evidence type="ECO:0000256" key="3">
    <source>
        <dbReference type="SAM" id="MobiDB-lite"/>
    </source>
</evidence>
<keyword evidence="2" id="KW-0539">Nucleus</keyword>
<dbReference type="VEuPathDB" id="VectorBase:LLONM1_005950"/>
<feature type="compositionally biased region" description="Basic residues" evidence="3">
    <location>
        <begin position="729"/>
        <end position="741"/>
    </location>
</feature>
<dbReference type="Proteomes" id="UP000092461">
    <property type="component" value="Unassembled WGS sequence"/>
</dbReference>
<dbReference type="EnsemblMetazoa" id="LLOJ005821-RA">
    <property type="protein sequence ID" value="LLOJ005821-PA"/>
    <property type="gene ID" value="LLOJ005821"/>
</dbReference>
<dbReference type="CDD" id="cd00024">
    <property type="entry name" value="CD_CSD"/>
    <property type="match status" value="4"/>
</dbReference>
<keyword evidence="7" id="KW-1185">Reference proteome</keyword>
<feature type="region of interest" description="Disordered" evidence="3">
    <location>
        <begin position="318"/>
        <end position="445"/>
    </location>
</feature>
<protein>
    <submittedName>
        <fullName evidence="5">Putative abc transporter f family member 4-like isoform x2</fullName>
    </submittedName>
</protein>
<dbReference type="SUPFAM" id="SSF54160">
    <property type="entry name" value="Chromo domain-like"/>
    <property type="match status" value="4"/>
</dbReference>
<dbReference type="InterPro" id="IPR016197">
    <property type="entry name" value="Chromo-like_dom_sf"/>
</dbReference>
<evidence type="ECO:0000313" key="5">
    <source>
        <dbReference type="EMBL" id="MBC1168968.1"/>
    </source>
</evidence>
<dbReference type="InterPro" id="IPR023780">
    <property type="entry name" value="Chromo_domain"/>
</dbReference>
<feature type="region of interest" description="Disordered" evidence="3">
    <location>
        <begin position="489"/>
        <end position="530"/>
    </location>
</feature>
<feature type="domain" description="Chromo" evidence="4">
    <location>
        <begin position="187"/>
        <end position="245"/>
    </location>
</feature>
<dbReference type="Gene3D" id="2.40.50.40">
    <property type="match status" value="4"/>
</dbReference>
<feature type="region of interest" description="Disordered" evidence="3">
    <location>
        <begin position="586"/>
        <end position="649"/>
    </location>
</feature>
<reference evidence="6" key="3">
    <citation type="submission" date="2020-05" db="UniProtKB">
        <authorList>
            <consortium name="EnsemblMetazoa"/>
        </authorList>
    </citation>
    <scope>IDENTIFICATION</scope>
    <source>
        <strain evidence="6">Jacobina</strain>
    </source>
</reference>
<feature type="region of interest" description="Disordered" evidence="3">
    <location>
        <begin position="44"/>
        <end position="188"/>
    </location>
</feature>
<reference evidence="7" key="1">
    <citation type="submission" date="2012-05" db="EMBL/GenBank/DDBJ databases">
        <title>Whole Genome Assembly of Lutzomyia longipalpis.</title>
        <authorList>
            <person name="Richards S."/>
            <person name="Qu C."/>
            <person name="Dillon R."/>
            <person name="Worley K."/>
            <person name="Scherer S."/>
            <person name="Batterton M."/>
            <person name="Taylor A."/>
            <person name="Hawes A."/>
            <person name="Hernandez B."/>
            <person name="Kovar C."/>
            <person name="Mandapat C."/>
            <person name="Pham C."/>
            <person name="Qu C."/>
            <person name="Jing C."/>
            <person name="Bess C."/>
            <person name="Bandaranaike D."/>
            <person name="Ngo D."/>
            <person name="Ongeri F."/>
            <person name="Arias F."/>
            <person name="Lara F."/>
            <person name="Weissenberger G."/>
            <person name="Kamau G."/>
            <person name="Han H."/>
            <person name="Shen H."/>
            <person name="Dinh H."/>
            <person name="Khalil I."/>
            <person name="Jones J."/>
            <person name="Shafer J."/>
            <person name="Jayaseelan J."/>
            <person name="Quiroz J."/>
            <person name="Blankenburg K."/>
            <person name="Nguyen L."/>
            <person name="Jackson L."/>
            <person name="Francisco L."/>
            <person name="Tang L.-Y."/>
            <person name="Pu L.-L."/>
            <person name="Perales L."/>
            <person name="Lorensuhewa L."/>
            <person name="Munidasa M."/>
            <person name="Coyle M."/>
            <person name="Taylor M."/>
            <person name="Puazo M."/>
            <person name="Firestine M."/>
            <person name="Scheel M."/>
            <person name="Javaid M."/>
            <person name="Wang M."/>
            <person name="Li M."/>
            <person name="Tabassum N."/>
            <person name="Saada N."/>
            <person name="Osuji N."/>
            <person name="Aqrawi P."/>
            <person name="Fu Q."/>
            <person name="Thornton R."/>
            <person name="Raj R."/>
            <person name="Goodspeed R."/>
            <person name="Mata R."/>
            <person name="Najjar R."/>
            <person name="Gubbala S."/>
            <person name="Lee S."/>
            <person name="Denson S."/>
            <person name="Patil S."/>
            <person name="Macmil S."/>
            <person name="Qi S."/>
            <person name="Matskevitch T."/>
            <person name="Palculict T."/>
            <person name="Mathew T."/>
            <person name="Vee V."/>
            <person name="Velamala V."/>
            <person name="Korchina V."/>
            <person name="Cai W."/>
            <person name="Liu W."/>
            <person name="Dai W."/>
            <person name="Zou X."/>
            <person name="Zhu Y."/>
            <person name="Zhang Y."/>
            <person name="Wu Y.-Q."/>
            <person name="Xin Y."/>
            <person name="Nazarath L."/>
            <person name="Kovar C."/>
            <person name="Han Y."/>
            <person name="Muzny D."/>
            <person name="Gibbs R."/>
        </authorList>
    </citation>
    <scope>NUCLEOTIDE SEQUENCE [LARGE SCALE GENOMIC DNA]</scope>
    <source>
        <strain evidence="7">Jacobina</strain>
    </source>
</reference>
<dbReference type="GO" id="GO:0005634">
    <property type="term" value="C:nucleus"/>
    <property type="evidence" value="ECO:0007669"/>
    <property type="project" value="UniProtKB-SubCell"/>
</dbReference>
<feature type="compositionally biased region" description="Basic and acidic residues" evidence="3">
    <location>
        <begin position="634"/>
        <end position="649"/>
    </location>
</feature>
<feature type="compositionally biased region" description="Basic residues" evidence="3">
    <location>
        <begin position="399"/>
        <end position="408"/>
    </location>
</feature>
<feature type="compositionally biased region" description="Basic and acidic residues" evidence="3">
    <location>
        <begin position="169"/>
        <end position="178"/>
    </location>
</feature>
<proteinExistence type="predicted"/>
<organism evidence="6 7">
    <name type="scientific">Lutzomyia longipalpis</name>
    <name type="common">Sand fly</name>
    <dbReference type="NCBI Taxonomy" id="7200"/>
    <lineage>
        <taxon>Eukaryota</taxon>
        <taxon>Metazoa</taxon>
        <taxon>Ecdysozoa</taxon>
        <taxon>Arthropoda</taxon>
        <taxon>Hexapoda</taxon>
        <taxon>Insecta</taxon>
        <taxon>Pterygota</taxon>
        <taxon>Neoptera</taxon>
        <taxon>Endopterygota</taxon>
        <taxon>Diptera</taxon>
        <taxon>Nematocera</taxon>
        <taxon>Psychodoidea</taxon>
        <taxon>Psychodidae</taxon>
        <taxon>Lutzomyia</taxon>
        <taxon>Lutzomyia</taxon>
    </lineage>
</organism>
<dbReference type="Pfam" id="PF00385">
    <property type="entry name" value="Chromo"/>
    <property type="match status" value="4"/>
</dbReference>
<feature type="region of interest" description="Disordered" evidence="3">
    <location>
        <begin position="703"/>
        <end position="741"/>
    </location>
</feature>
<feature type="compositionally biased region" description="Basic and acidic residues" evidence="3">
    <location>
        <begin position="703"/>
        <end position="717"/>
    </location>
</feature>
<feature type="compositionally biased region" description="Basic and acidic residues" evidence="3">
    <location>
        <begin position="422"/>
        <end position="431"/>
    </location>
</feature>
<evidence type="ECO:0000256" key="1">
    <source>
        <dbReference type="ARBA" id="ARBA00004123"/>
    </source>
</evidence>
<comment type="subcellular location">
    <subcellularLocation>
        <location evidence="1">Nucleus</location>
    </subcellularLocation>
</comment>
<dbReference type="AlphaFoldDB" id="A0A1B0CMD3"/>
<feature type="compositionally biased region" description="Acidic residues" evidence="3">
    <location>
        <begin position="93"/>
        <end position="117"/>
    </location>
</feature>
<dbReference type="EMBL" id="GITU01000265">
    <property type="protein sequence ID" value="MBC1168968.1"/>
    <property type="molecule type" value="Transcribed_RNA"/>
</dbReference>
<dbReference type="SMART" id="SM00298">
    <property type="entry name" value="CHROMO"/>
    <property type="match status" value="4"/>
</dbReference>
<feature type="domain" description="Chromo" evidence="4">
    <location>
        <begin position="650"/>
        <end position="709"/>
    </location>
</feature>
<feature type="domain" description="Chromo" evidence="4">
    <location>
        <begin position="532"/>
        <end position="591"/>
    </location>
</feature>
<name>A0A1B0CMD3_LUTLO</name>
<feature type="domain" description="Chromo" evidence="4">
    <location>
        <begin position="440"/>
        <end position="498"/>
    </location>
</feature>
<feature type="compositionally biased region" description="Basic residues" evidence="3">
    <location>
        <begin position="498"/>
        <end position="509"/>
    </location>
</feature>